<evidence type="ECO:0000313" key="7">
    <source>
        <dbReference type="EMBL" id="KAL0068927.1"/>
    </source>
</evidence>
<evidence type="ECO:0000256" key="2">
    <source>
        <dbReference type="ARBA" id="ARBA00022723"/>
    </source>
</evidence>
<proteinExistence type="predicted"/>
<keyword evidence="3" id="KW-0677">Repeat</keyword>
<dbReference type="InterPro" id="IPR015813">
    <property type="entry name" value="Pyrv/PenolPyrv_kinase-like_dom"/>
</dbReference>
<feature type="repeat" description="RCC1" evidence="4">
    <location>
        <begin position="401"/>
        <end position="460"/>
    </location>
</feature>
<feature type="domain" description="HpcH/HpaI aldolase/citrate lyase" evidence="5">
    <location>
        <begin position="24"/>
        <end position="237"/>
    </location>
</feature>
<dbReference type="InterPro" id="IPR040442">
    <property type="entry name" value="Pyrv_kinase-like_dom_sf"/>
</dbReference>
<evidence type="ECO:0000256" key="1">
    <source>
        <dbReference type="ARBA" id="ARBA00022658"/>
    </source>
</evidence>
<dbReference type="PRINTS" id="PR00633">
    <property type="entry name" value="RCCNDNSATION"/>
</dbReference>
<feature type="repeat" description="RCC1" evidence="4">
    <location>
        <begin position="650"/>
        <end position="702"/>
    </location>
</feature>
<dbReference type="InterPro" id="IPR009091">
    <property type="entry name" value="RCC1/BLIP-II"/>
</dbReference>
<dbReference type="PANTHER" id="PTHR45982">
    <property type="entry name" value="REGULATOR OF CHROMOSOME CONDENSATION"/>
    <property type="match status" value="1"/>
</dbReference>
<dbReference type="Proteomes" id="UP001437256">
    <property type="component" value="Unassembled WGS sequence"/>
</dbReference>
<feature type="repeat" description="RCC1" evidence="4">
    <location>
        <begin position="277"/>
        <end position="341"/>
    </location>
</feature>
<evidence type="ECO:0000256" key="3">
    <source>
        <dbReference type="ARBA" id="ARBA00022737"/>
    </source>
</evidence>
<dbReference type="InterPro" id="IPR051553">
    <property type="entry name" value="Ran_GTPase-activating"/>
</dbReference>
<feature type="repeat" description="RCC1" evidence="4">
    <location>
        <begin position="589"/>
        <end position="649"/>
    </location>
</feature>
<dbReference type="Gene3D" id="3.20.20.60">
    <property type="entry name" value="Phosphoenolpyruvate-binding domains"/>
    <property type="match status" value="1"/>
</dbReference>
<dbReference type="PROSITE" id="PS00626">
    <property type="entry name" value="RCC1_2"/>
    <property type="match status" value="2"/>
</dbReference>
<feature type="domain" description="RCC1-like" evidence="6">
    <location>
        <begin position="281"/>
        <end position="698"/>
    </location>
</feature>
<dbReference type="InterPro" id="IPR000408">
    <property type="entry name" value="Reg_chr_condens"/>
</dbReference>
<dbReference type="EMBL" id="JBBXMP010000015">
    <property type="protein sequence ID" value="KAL0068927.1"/>
    <property type="molecule type" value="Genomic_DNA"/>
</dbReference>
<dbReference type="InterPro" id="IPR058923">
    <property type="entry name" value="RCC1-like_dom"/>
</dbReference>
<organism evidence="7 8">
    <name type="scientific">Marasmius tenuissimus</name>
    <dbReference type="NCBI Taxonomy" id="585030"/>
    <lineage>
        <taxon>Eukaryota</taxon>
        <taxon>Fungi</taxon>
        <taxon>Dikarya</taxon>
        <taxon>Basidiomycota</taxon>
        <taxon>Agaricomycotina</taxon>
        <taxon>Agaricomycetes</taxon>
        <taxon>Agaricomycetidae</taxon>
        <taxon>Agaricales</taxon>
        <taxon>Marasmiineae</taxon>
        <taxon>Marasmiaceae</taxon>
        <taxon>Marasmius</taxon>
    </lineage>
</organism>
<feature type="repeat" description="RCC1" evidence="4">
    <location>
        <begin position="527"/>
        <end position="588"/>
    </location>
</feature>
<reference evidence="7 8" key="1">
    <citation type="submission" date="2024-05" db="EMBL/GenBank/DDBJ databases">
        <title>A draft genome resource for the thread blight pathogen Marasmius tenuissimus strain MS-2.</title>
        <authorList>
            <person name="Yulfo-Soto G.E."/>
            <person name="Baruah I.K."/>
            <person name="Amoako-Attah I."/>
            <person name="Bukari Y."/>
            <person name="Meinhardt L.W."/>
            <person name="Bailey B.A."/>
            <person name="Cohen S.P."/>
        </authorList>
    </citation>
    <scope>NUCLEOTIDE SEQUENCE [LARGE SCALE GENOMIC DNA]</scope>
    <source>
        <strain evidence="7 8">MS-2</strain>
    </source>
</reference>
<evidence type="ECO:0000259" key="5">
    <source>
        <dbReference type="Pfam" id="PF03328"/>
    </source>
</evidence>
<dbReference type="Gene3D" id="2.130.10.30">
    <property type="entry name" value="Regulator of chromosome condensation 1/beta-lactamase-inhibitor protein II"/>
    <property type="match status" value="1"/>
</dbReference>
<dbReference type="PANTHER" id="PTHR45982:SF1">
    <property type="entry name" value="REGULATOR OF CHROMOSOME CONDENSATION"/>
    <property type="match status" value="1"/>
</dbReference>
<accession>A0ABR3A4N8</accession>
<dbReference type="SUPFAM" id="SSF50985">
    <property type="entry name" value="RCC1/BLIP-II"/>
    <property type="match status" value="1"/>
</dbReference>
<name>A0ABR3A4N8_9AGAR</name>
<dbReference type="PROSITE" id="PS50012">
    <property type="entry name" value="RCC1_3"/>
    <property type="match status" value="7"/>
</dbReference>
<dbReference type="InterPro" id="IPR005000">
    <property type="entry name" value="Aldolase/citrate-lyase_domain"/>
</dbReference>
<keyword evidence="8" id="KW-1185">Reference proteome</keyword>
<gene>
    <name evidence="7" type="ORF">AAF712_003920</name>
</gene>
<keyword evidence="1" id="KW-0344">Guanine-nucleotide releasing factor</keyword>
<feature type="repeat" description="RCC1" evidence="4">
    <location>
        <begin position="342"/>
        <end position="400"/>
    </location>
</feature>
<evidence type="ECO:0000313" key="8">
    <source>
        <dbReference type="Proteomes" id="UP001437256"/>
    </source>
</evidence>
<evidence type="ECO:0000256" key="4">
    <source>
        <dbReference type="PROSITE-ProRule" id="PRU00235"/>
    </source>
</evidence>
<dbReference type="Pfam" id="PF03328">
    <property type="entry name" value="HpcH_HpaI"/>
    <property type="match status" value="1"/>
</dbReference>
<feature type="repeat" description="RCC1" evidence="4">
    <location>
        <begin position="461"/>
        <end position="526"/>
    </location>
</feature>
<dbReference type="Pfam" id="PF25390">
    <property type="entry name" value="WD40_RLD"/>
    <property type="match status" value="1"/>
</dbReference>
<comment type="caution">
    <text evidence="7">The sequence shown here is derived from an EMBL/GenBank/DDBJ whole genome shotgun (WGS) entry which is preliminary data.</text>
</comment>
<evidence type="ECO:0000259" key="6">
    <source>
        <dbReference type="Pfam" id="PF25390"/>
    </source>
</evidence>
<sequence>MPLDVPLRKRIAAGEQAAGGWLTLPSTAIARTIASTLNISWVLIDGEHGLINDSHFYDLANTVASAGASPIIRVPAEEIWLIKRALDAGAHGLMVPMANNVEIVRKVVQATKYPPVGIRGFGPMFTHAAGALGAKYKETANDDLVIAVQIEHPQAVEEIDQICQEGIDVAFIGPYDLSISMGVEFGGKEHEDAISKILAACKKHKKYAAIFCLNGDQAAERFAQGFDMVSVTTDIDTLTDGFATALLTATGKFGAGYKGPGSPSMNSISQPPEHARPPLFLFGCGASQYGQLGGLFPTEIPKPARVAWVTQEISKGTFGGTDAGIESVAAGGFHTLFVDEKGTVWSCGSNDDAALGYKTPEGFDQDVVETPQVVEALRKDGFRAVKIAAGSTVSAAISDEGELRVWGTFKAAEGKLGFAPGTEYQHEPITLRPPSLRSNSPEKFVSVAVGAHHIITLTTHGNVYTWGVGELGQLGRKVPDRRKIHGTVPERVVLSARNGARKAGSRSRKAVAVGAGSQHSFAVDDQGDVWAFGLNNNGQLGIGATNTRDDAAVLSPTKVANLSKDELDGATVVQISGGEAHTLFLTSDGRVFACGQHDIGQVGLPEDDPLFIVHPGSIPFPVQVPLPDSDDPVVRISTSTRGNWAVTADGALHAWGEANTSELGVPDDSTVRTPQVVVRRDGGWRAEEVACGGQHSVCLLRRRT</sequence>
<keyword evidence="2" id="KW-0479">Metal-binding</keyword>
<dbReference type="SUPFAM" id="SSF51621">
    <property type="entry name" value="Phosphoenolpyruvate/pyruvate domain"/>
    <property type="match status" value="1"/>
</dbReference>
<protein>
    <submittedName>
        <fullName evidence="7">Uncharacterized protein</fullName>
    </submittedName>
</protein>